<dbReference type="Proteomes" id="UP000286482">
    <property type="component" value="Unassembled WGS sequence"/>
</dbReference>
<dbReference type="Pfam" id="PF07209">
    <property type="entry name" value="DUF1415"/>
    <property type="match status" value="1"/>
</dbReference>
<evidence type="ECO:0000313" key="2">
    <source>
        <dbReference type="Proteomes" id="UP000286482"/>
    </source>
</evidence>
<keyword evidence="2" id="KW-1185">Reference proteome</keyword>
<dbReference type="AlphaFoldDB" id="A0A420ENF4"/>
<sequence length="44" mass="4992">MLNTLNSKAVRLATQNWVDTFVVGMNLCPFAKREVVNNRLALRS</sequence>
<protein>
    <submittedName>
        <fullName evidence="1">DUF1415 family protein</fullName>
    </submittedName>
</protein>
<name>A0A420ENF4_9ALTE</name>
<accession>A0A420ENF4</accession>
<proteinExistence type="predicted"/>
<evidence type="ECO:0000313" key="1">
    <source>
        <dbReference type="EMBL" id="RKF22126.1"/>
    </source>
</evidence>
<gene>
    <name evidence="1" type="ORF">DBZ36_00320</name>
</gene>
<organism evidence="1 2">
    <name type="scientific">Alginatibacterium sediminis</name>
    <dbReference type="NCBI Taxonomy" id="2164068"/>
    <lineage>
        <taxon>Bacteria</taxon>
        <taxon>Pseudomonadati</taxon>
        <taxon>Pseudomonadota</taxon>
        <taxon>Gammaproteobacteria</taxon>
        <taxon>Alteromonadales</taxon>
        <taxon>Alteromonadaceae</taxon>
        <taxon>Alginatibacterium</taxon>
    </lineage>
</organism>
<dbReference type="EMBL" id="RAQO01000001">
    <property type="protein sequence ID" value="RKF22126.1"/>
    <property type="molecule type" value="Genomic_DNA"/>
</dbReference>
<comment type="caution">
    <text evidence="1">The sequence shown here is derived from an EMBL/GenBank/DDBJ whole genome shotgun (WGS) entry which is preliminary data.</text>
</comment>
<dbReference type="InterPro" id="IPR009858">
    <property type="entry name" value="DUF1415"/>
</dbReference>
<reference evidence="1 2" key="1">
    <citation type="submission" date="2018-09" db="EMBL/GenBank/DDBJ databases">
        <authorList>
            <person name="Wang Z."/>
        </authorList>
    </citation>
    <scope>NUCLEOTIDE SEQUENCE [LARGE SCALE GENOMIC DNA]</scope>
    <source>
        <strain evidence="1 2">ALS 81</strain>
    </source>
</reference>